<dbReference type="PROSITE" id="PS00636">
    <property type="entry name" value="DNAJ_1"/>
    <property type="match status" value="1"/>
</dbReference>
<comment type="subcellular location">
    <subcellularLocation>
        <location evidence="1">Endoplasmic reticulum membrane</location>
        <topology evidence="1">Single-pass membrane protein</topology>
    </subcellularLocation>
</comment>
<feature type="domain" description="J" evidence="8">
    <location>
        <begin position="53"/>
        <end position="117"/>
    </location>
</feature>
<comment type="caution">
    <text evidence="9">The sequence shown here is derived from an EMBL/GenBank/DDBJ whole genome shotgun (WGS) entry which is preliminary data.</text>
</comment>
<dbReference type="InterPro" id="IPR018253">
    <property type="entry name" value="DnaJ_domain_CS"/>
</dbReference>
<evidence type="ECO:0000256" key="3">
    <source>
        <dbReference type="ARBA" id="ARBA00022824"/>
    </source>
</evidence>
<dbReference type="CDD" id="cd06257">
    <property type="entry name" value="DnaJ"/>
    <property type="match status" value="1"/>
</dbReference>
<accession>A0AAV4XRD5</accession>
<dbReference type="InterPro" id="IPR015399">
    <property type="entry name" value="DUF1977_DnaJ-like"/>
</dbReference>
<dbReference type="PANTHER" id="PTHR43908">
    <property type="entry name" value="AT29763P-RELATED"/>
    <property type="match status" value="1"/>
</dbReference>
<evidence type="ECO:0000256" key="2">
    <source>
        <dbReference type="ARBA" id="ARBA00022692"/>
    </source>
</evidence>
<dbReference type="SUPFAM" id="SSF46565">
    <property type="entry name" value="Chaperone J-domain"/>
    <property type="match status" value="1"/>
</dbReference>
<keyword evidence="10" id="KW-1185">Reference proteome</keyword>
<dbReference type="Proteomes" id="UP001054945">
    <property type="component" value="Unassembled WGS sequence"/>
</dbReference>
<organism evidence="9 10">
    <name type="scientific">Caerostris extrusa</name>
    <name type="common">Bark spider</name>
    <name type="synonym">Caerostris bankana</name>
    <dbReference type="NCBI Taxonomy" id="172846"/>
    <lineage>
        <taxon>Eukaryota</taxon>
        <taxon>Metazoa</taxon>
        <taxon>Ecdysozoa</taxon>
        <taxon>Arthropoda</taxon>
        <taxon>Chelicerata</taxon>
        <taxon>Arachnida</taxon>
        <taxon>Araneae</taxon>
        <taxon>Araneomorphae</taxon>
        <taxon>Entelegynae</taxon>
        <taxon>Araneoidea</taxon>
        <taxon>Araneidae</taxon>
        <taxon>Caerostris</taxon>
    </lineage>
</organism>
<dbReference type="InterPro" id="IPR051100">
    <property type="entry name" value="DnaJ_subfamily_B/C"/>
</dbReference>
<dbReference type="EMBL" id="BPLR01000717">
    <property type="protein sequence ID" value="GIY96938.1"/>
    <property type="molecule type" value="Genomic_DNA"/>
</dbReference>
<reference evidence="9 10" key="1">
    <citation type="submission" date="2021-06" db="EMBL/GenBank/DDBJ databases">
        <title>Caerostris extrusa draft genome.</title>
        <authorList>
            <person name="Kono N."/>
            <person name="Arakawa K."/>
        </authorList>
    </citation>
    <scope>NUCLEOTIDE SEQUENCE [LARGE SCALE GENOMIC DNA]</scope>
</reference>
<sequence>MPPHNDSPGSSQFRKRKPTEESTSTSDDVNTESASAYTEEQLKAVEQIRKCKDYYEILGVAKDAGESELRKQYKKLALQFHPDKNKSPGAVEAFKAIGNAFAVLSDPVKRKRYDQFGLEAMQTTENYPAHGGRYYYASSFEGDLSAEELFNMFFHGTTYVRRGTQWQRFHTTQTHAHEADTRSTLMQALPLLLIISLSILSSMFVSDPAYSLLRTSKYYYERRTTNLDVPYFVKENFLQYHGDSLQRIERQVEDEYILTVRTSCFRERNYKENMIWRAKHFKDISLETKARELRTPSCDTLNELYKLYNQH</sequence>
<dbReference type="PROSITE" id="PS50076">
    <property type="entry name" value="DNAJ_2"/>
    <property type="match status" value="1"/>
</dbReference>
<evidence type="ECO:0000313" key="10">
    <source>
        <dbReference type="Proteomes" id="UP001054945"/>
    </source>
</evidence>
<evidence type="ECO:0000259" key="8">
    <source>
        <dbReference type="PROSITE" id="PS50076"/>
    </source>
</evidence>
<keyword evidence="3" id="KW-0256">Endoplasmic reticulum</keyword>
<dbReference type="PRINTS" id="PR00625">
    <property type="entry name" value="JDOMAIN"/>
</dbReference>
<keyword evidence="4 7" id="KW-1133">Transmembrane helix</keyword>
<evidence type="ECO:0000256" key="4">
    <source>
        <dbReference type="ARBA" id="ARBA00022989"/>
    </source>
</evidence>
<dbReference type="FunFam" id="1.10.287.110:FF:000070">
    <property type="entry name" value="Endoplasmic reticulum protein, putative"/>
    <property type="match status" value="1"/>
</dbReference>
<evidence type="ECO:0000256" key="1">
    <source>
        <dbReference type="ARBA" id="ARBA00004389"/>
    </source>
</evidence>
<evidence type="ECO:0000256" key="6">
    <source>
        <dbReference type="SAM" id="MobiDB-lite"/>
    </source>
</evidence>
<feature type="region of interest" description="Disordered" evidence="6">
    <location>
        <begin position="1"/>
        <end position="36"/>
    </location>
</feature>
<dbReference type="Gene3D" id="1.10.287.110">
    <property type="entry name" value="DnaJ domain"/>
    <property type="match status" value="1"/>
</dbReference>
<dbReference type="AlphaFoldDB" id="A0AAV4XRD5"/>
<evidence type="ECO:0000256" key="7">
    <source>
        <dbReference type="SAM" id="Phobius"/>
    </source>
</evidence>
<dbReference type="InterPro" id="IPR036869">
    <property type="entry name" value="J_dom_sf"/>
</dbReference>
<gene>
    <name evidence="9" type="primary">Dnajb12</name>
    <name evidence="9" type="ORF">CEXT_118101</name>
</gene>
<dbReference type="GO" id="GO:0005789">
    <property type="term" value="C:endoplasmic reticulum membrane"/>
    <property type="evidence" value="ECO:0007669"/>
    <property type="project" value="UniProtKB-SubCell"/>
</dbReference>
<dbReference type="GO" id="GO:0030544">
    <property type="term" value="F:Hsp70 protein binding"/>
    <property type="evidence" value="ECO:0007669"/>
    <property type="project" value="TreeGrafter"/>
</dbReference>
<dbReference type="Pfam" id="PF09320">
    <property type="entry name" value="DUF1977"/>
    <property type="match status" value="1"/>
</dbReference>
<proteinExistence type="predicted"/>
<dbReference type="InterPro" id="IPR001623">
    <property type="entry name" value="DnaJ_domain"/>
</dbReference>
<protein>
    <submittedName>
        <fullName evidence="9">DnaJ homolog subfamily B member 12</fullName>
    </submittedName>
</protein>
<dbReference type="PANTHER" id="PTHR43908:SF3">
    <property type="entry name" value="AT29763P-RELATED"/>
    <property type="match status" value="1"/>
</dbReference>
<keyword evidence="2 7" id="KW-0812">Transmembrane</keyword>
<name>A0AAV4XRD5_CAEEX</name>
<dbReference type="GO" id="GO:0071218">
    <property type="term" value="P:cellular response to misfolded protein"/>
    <property type="evidence" value="ECO:0007669"/>
    <property type="project" value="TreeGrafter"/>
</dbReference>
<dbReference type="SMART" id="SM00271">
    <property type="entry name" value="DnaJ"/>
    <property type="match status" value="1"/>
</dbReference>
<dbReference type="Pfam" id="PF00226">
    <property type="entry name" value="DnaJ"/>
    <property type="match status" value="1"/>
</dbReference>
<evidence type="ECO:0000256" key="5">
    <source>
        <dbReference type="ARBA" id="ARBA00023136"/>
    </source>
</evidence>
<evidence type="ECO:0000313" key="9">
    <source>
        <dbReference type="EMBL" id="GIY96938.1"/>
    </source>
</evidence>
<feature type="transmembrane region" description="Helical" evidence="7">
    <location>
        <begin position="191"/>
        <end position="213"/>
    </location>
</feature>
<keyword evidence="5 7" id="KW-0472">Membrane</keyword>
<feature type="compositionally biased region" description="Polar residues" evidence="6">
    <location>
        <begin position="21"/>
        <end position="36"/>
    </location>
</feature>